<evidence type="ECO:0000259" key="2">
    <source>
        <dbReference type="Pfam" id="PF02368"/>
    </source>
</evidence>
<keyword evidence="1" id="KW-0732">Signal</keyword>
<dbReference type="EMBL" id="FMIQ01000037">
    <property type="protein sequence ID" value="SCM52609.1"/>
    <property type="molecule type" value="Genomic_DNA"/>
</dbReference>
<dbReference type="OrthoDB" id="7065811at2"/>
<dbReference type="InterPro" id="IPR016187">
    <property type="entry name" value="CTDL_fold"/>
</dbReference>
<dbReference type="InterPro" id="IPR003343">
    <property type="entry name" value="Big_2"/>
</dbReference>
<feature type="domain" description="BIG2" evidence="2">
    <location>
        <begin position="209"/>
        <end position="249"/>
    </location>
</feature>
<dbReference type="SUPFAM" id="SSF56436">
    <property type="entry name" value="C-type lectin-like"/>
    <property type="match status" value="1"/>
</dbReference>
<dbReference type="Pfam" id="PF02368">
    <property type="entry name" value="Big_2"/>
    <property type="match status" value="1"/>
</dbReference>
<proteinExistence type="predicted"/>
<evidence type="ECO:0000313" key="4">
    <source>
        <dbReference type="Proteomes" id="UP000094844"/>
    </source>
</evidence>
<evidence type="ECO:0000256" key="1">
    <source>
        <dbReference type="SAM" id="SignalP"/>
    </source>
</evidence>
<feature type="chain" id="PRO_5008751801" evidence="1">
    <location>
        <begin position="28"/>
        <end position="363"/>
    </location>
</feature>
<organism evidence="3 4">
    <name type="scientific">Hafnia alvei</name>
    <dbReference type="NCBI Taxonomy" id="569"/>
    <lineage>
        <taxon>Bacteria</taxon>
        <taxon>Pseudomonadati</taxon>
        <taxon>Pseudomonadota</taxon>
        <taxon>Gammaproteobacteria</taxon>
        <taxon>Enterobacterales</taxon>
        <taxon>Hafniaceae</taxon>
        <taxon>Hafnia</taxon>
    </lineage>
</organism>
<dbReference type="Gene3D" id="2.60.40.1080">
    <property type="match status" value="1"/>
</dbReference>
<dbReference type="AlphaFoldDB" id="A0A1C6Z0V7"/>
<gene>
    <name evidence="3" type="ORF">BN1044_02093</name>
</gene>
<name>A0A1C6Z0V7_HAFAL</name>
<feature type="signal peptide" evidence="1">
    <location>
        <begin position="1"/>
        <end position="27"/>
    </location>
</feature>
<reference evidence="3 4" key="1">
    <citation type="submission" date="2016-09" db="EMBL/GenBank/DDBJ databases">
        <authorList>
            <person name="Capua I."/>
            <person name="De Benedictis P."/>
            <person name="Joannis T."/>
            <person name="Lombin L.H."/>
            <person name="Cattoli G."/>
        </authorList>
    </citation>
    <scope>NUCLEOTIDE SEQUENCE [LARGE SCALE GENOMIC DNA]</scope>
    <source>
        <strain evidence="3 4">GB001</strain>
    </source>
</reference>
<accession>A0A1C6Z0V7</accession>
<dbReference type="Proteomes" id="UP000094844">
    <property type="component" value="Unassembled WGS sequence"/>
</dbReference>
<evidence type="ECO:0000313" key="3">
    <source>
        <dbReference type="EMBL" id="SCM52609.1"/>
    </source>
</evidence>
<dbReference type="SUPFAM" id="SSF49373">
    <property type="entry name" value="Invasin/intimin cell-adhesion fragments"/>
    <property type="match status" value="1"/>
</dbReference>
<protein>
    <submittedName>
        <fullName evidence="3">Ig-like domain (Group 2)</fullName>
    </submittedName>
</protein>
<dbReference type="InterPro" id="IPR008964">
    <property type="entry name" value="Invasin/intimin_cell_adhesion"/>
</dbReference>
<sequence length="363" mass="39441">MKKMCLNNRVVAFILLTSLGSLGIAYATDLTGGTGVINGTAPVIYNGKNEPDRVDFSREYNNVDEGEELDIADKIELTWKVTDAEGDQEITLPTVEWICTDASSNKHVLATAINEYVIRPADKGCTIGVNITPTTLTGVPRENAKVSIADISSYDDNDNIPTGPVNPHILNIINYIVAPNNQTAKYTVPADAKFQTAYAGAQIQIVTDNVADQIDEWTTSNPAIATVSDTGLVTIKAKGGFRITARHNEVKASIIFNPQLFFIFNTEKSLSWYDAKAWCENQGYRLPTDDELSTKEGARGIPSGSLWQEWGSSMSDAPHKGVVLWSSSLGVAAENAYFYMYISSGRMVSNHADVSEGVTCIVP</sequence>
<dbReference type="RefSeq" id="WP_072308616.1">
    <property type="nucleotide sequence ID" value="NZ_FMIQ01000037.1"/>
</dbReference>